<dbReference type="EMBL" id="JBHLXJ010000008">
    <property type="protein sequence ID" value="MFC0349686.1"/>
    <property type="molecule type" value="Genomic_DNA"/>
</dbReference>
<reference evidence="4 5" key="1">
    <citation type="submission" date="2024-09" db="EMBL/GenBank/DDBJ databases">
        <authorList>
            <person name="Sun Q."/>
            <person name="Mori K."/>
        </authorList>
    </citation>
    <scope>NUCLEOTIDE SEQUENCE [LARGE SCALE GENOMIC DNA]</scope>
    <source>
        <strain evidence="4 5">CCM 8677</strain>
    </source>
</reference>
<feature type="region of interest" description="Disordered" evidence="2">
    <location>
        <begin position="1193"/>
        <end position="1217"/>
    </location>
</feature>
<dbReference type="NCBIfam" id="TIGR02675">
    <property type="entry name" value="tape_meas_nterm"/>
    <property type="match status" value="1"/>
</dbReference>
<dbReference type="Pfam" id="PF20155">
    <property type="entry name" value="TMP_3"/>
    <property type="match status" value="1"/>
</dbReference>
<name>A0ABV6ICX9_9BURK</name>
<gene>
    <name evidence="4" type="ORF">ACFFJH_07690</name>
</gene>
<feature type="compositionally biased region" description="Basic and acidic residues" evidence="2">
    <location>
        <begin position="1045"/>
        <end position="1064"/>
    </location>
</feature>
<evidence type="ECO:0000313" key="4">
    <source>
        <dbReference type="EMBL" id="MFC0349686.1"/>
    </source>
</evidence>
<dbReference type="InterPro" id="IPR013491">
    <property type="entry name" value="Tape_meas_N"/>
</dbReference>
<dbReference type="Proteomes" id="UP001589844">
    <property type="component" value="Unassembled WGS sequence"/>
</dbReference>
<keyword evidence="5" id="KW-1185">Reference proteome</keyword>
<feature type="region of interest" description="Disordered" evidence="2">
    <location>
        <begin position="1045"/>
        <end position="1101"/>
    </location>
</feature>
<keyword evidence="1" id="KW-0175">Coiled coil</keyword>
<evidence type="ECO:0000259" key="3">
    <source>
        <dbReference type="Pfam" id="PF20155"/>
    </source>
</evidence>
<dbReference type="RefSeq" id="WP_390211438.1">
    <property type="nucleotide sequence ID" value="NZ_JBHLXJ010000008.1"/>
</dbReference>
<sequence>MNSLALELKIRAIVEGLANVSTLTKELLSIGTSATEASSTAVSAAKRTEAAYDGLGERSFAEIQAEIVKAKNAYEALATSGKTSAAEQSTAASSTVKHIDELNEALQASAAAAAEAEAAAIAAANKTEAAYSNLGIRSFSKIQAEIDKVKASYEHLANSGQLSAEEQSTANAALTKRIAALNAEIRSTATTATETGNVAVSSAQKMDAAYSTLGTRSFAEIRAEIAKVRTAYNVLATSGQLSAGEQSAALGATTKKITELNQEMRGVAPATKDAERGMSGLTSSTHSLLAGLVSVTAAITSTKNASEAAMELDRMRNAMQATIGSAEGAAKEYAFVRAESDRLGLSLQKTAQDYTSLTAATKGTTLAGEPTRRIFTAVAEASAVLGLSAENTSGALLAVSQMVSKGTVSAEELRGQLGERLPGAFQIAARAMGVSTAELGKMLETGSIATDVFLPKFAAELKKTFNDGLPGAVGSARAEFARLSNTIFETAAAVGQSGLNQGLAEAANILRGQLSDPAVQESLKSLGRVIGELAVAAAKMSHELSVIAEVAVGSYLFEKIATSVIKMTTVTSGAVVPFAGLAAAIRGVASALLSIAPYIAALVVFYETTKAVANAVVEHAIATRKLSDAEKQRVTDLQEQNAVLRASITSHQQYSDVQVKTAQQVLALSPAQLAAYKEQLEAKKQLEFQEYVLAANMRDLEALRAQEAASLGKSKQEIEGHANASKAAAAEAAKWGAKAAETRMAIDELSTASKVAALAVSDKLTPEAAKLIVMFEEMIKKSPDVSAALKKMFESFNPNSLSSVKALMEALDSIGKKGEASAKQIHDALEKEINSLDYKGLINLQTMLDQTGEKGTVAAGFVVQALGKVSDAAKEAADDFVRLSKQMTALSTSEVNVAKAHLDMVKAEIEVRRAKLDVTEKQNTYLREGTEVARLELDLARTNLEISKAKSIEAKLQFEQAVAAKNVLIAQQRQLNAEIDIELHRGDELYVQKARQAQENTAAAQQQLEVATRAVNKQEEAVLKLEEQGIQQEFLVDQAKAAEEETRRIKDNMNDASKATDKAAKSMNDLADASKNVKAPPDPNTNNTNNRQTPNSKKEENEFIAETVDSLTRKFQDAGLSYGGARVTAERLVNKQMYVDVNAEIEKVKADIKANANGATNGLKGVGANAGGSGGFAFDFNQMGKVSSQSLLNQLPSSSSSMSAPNTSSAPSKTIQVNFTDGSGKSIPVTVDAANEQALLNMLKKAKGVSN</sequence>
<protein>
    <submittedName>
        <fullName evidence="4">Tape measure protein</fullName>
    </submittedName>
</protein>
<proteinExistence type="predicted"/>
<evidence type="ECO:0000313" key="5">
    <source>
        <dbReference type="Proteomes" id="UP001589844"/>
    </source>
</evidence>
<organism evidence="4 5">
    <name type="scientific">Undibacterium danionis</name>
    <dbReference type="NCBI Taxonomy" id="1812100"/>
    <lineage>
        <taxon>Bacteria</taxon>
        <taxon>Pseudomonadati</taxon>
        <taxon>Pseudomonadota</taxon>
        <taxon>Betaproteobacteria</taxon>
        <taxon>Burkholderiales</taxon>
        <taxon>Oxalobacteraceae</taxon>
        <taxon>Undibacterium</taxon>
    </lineage>
</organism>
<evidence type="ECO:0000256" key="1">
    <source>
        <dbReference type="SAM" id="Coils"/>
    </source>
</evidence>
<comment type="caution">
    <text evidence="4">The sequence shown here is derived from an EMBL/GenBank/DDBJ whole genome shotgun (WGS) entry which is preliminary data.</text>
</comment>
<accession>A0ABV6ICX9</accession>
<feature type="compositionally biased region" description="Low complexity" evidence="2">
    <location>
        <begin position="1193"/>
        <end position="1212"/>
    </location>
</feature>
<feature type="domain" description="Tape measure protein N-terminal" evidence="3">
    <location>
        <begin position="304"/>
        <end position="492"/>
    </location>
</feature>
<feature type="compositionally biased region" description="Low complexity" evidence="2">
    <location>
        <begin position="1084"/>
        <end position="1095"/>
    </location>
</feature>
<evidence type="ECO:0000256" key="2">
    <source>
        <dbReference type="SAM" id="MobiDB-lite"/>
    </source>
</evidence>
<feature type="coiled-coil region" evidence="1">
    <location>
        <begin position="904"/>
        <end position="952"/>
    </location>
</feature>